<keyword evidence="1" id="KW-0732">Signal</keyword>
<dbReference type="EnsemblMetazoa" id="GPAI005946-RA">
    <property type="protein sequence ID" value="GPAI005946-PA"/>
    <property type="gene ID" value="GPAI005946"/>
</dbReference>
<dbReference type="Proteomes" id="UP000092445">
    <property type="component" value="Unassembled WGS sequence"/>
</dbReference>
<dbReference type="AlphaFoldDB" id="A0A1A9Z755"/>
<evidence type="ECO:0000313" key="3">
    <source>
        <dbReference type="Proteomes" id="UP000092445"/>
    </source>
</evidence>
<feature type="signal peptide" evidence="1">
    <location>
        <begin position="1"/>
        <end position="22"/>
    </location>
</feature>
<organism evidence="2 3">
    <name type="scientific">Glossina pallidipes</name>
    <name type="common">Tsetse fly</name>
    <dbReference type="NCBI Taxonomy" id="7398"/>
    <lineage>
        <taxon>Eukaryota</taxon>
        <taxon>Metazoa</taxon>
        <taxon>Ecdysozoa</taxon>
        <taxon>Arthropoda</taxon>
        <taxon>Hexapoda</taxon>
        <taxon>Insecta</taxon>
        <taxon>Pterygota</taxon>
        <taxon>Neoptera</taxon>
        <taxon>Endopterygota</taxon>
        <taxon>Diptera</taxon>
        <taxon>Brachycera</taxon>
        <taxon>Muscomorpha</taxon>
        <taxon>Hippoboscoidea</taxon>
        <taxon>Glossinidae</taxon>
        <taxon>Glossina</taxon>
    </lineage>
</organism>
<sequence>MISALPLLLLVLHNQRPRQSFCHNCTRSTHYRSSTLGSCCCRQARSLVDKGHVWLCGDSNSQIRASPLECSDFFSEEKLDTTASYATEVQTYVITPAITCHLTFILLPMICLSNKNISELTALKIAKFLHKKCRRNNTPSVAWRPKKESIEVNVNPEGQYLWAFKKKFLPDGDEFTVAAPTSGMICEEDSSSPHFWSFVAYL</sequence>
<reference evidence="3" key="1">
    <citation type="submission" date="2014-03" db="EMBL/GenBank/DDBJ databases">
        <authorList>
            <person name="Aksoy S."/>
            <person name="Warren W."/>
            <person name="Wilson R.K."/>
        </authorList>
    </citation>
    <scope>NUCLEOTIDE SEQUENCE [LARGE SCALE GENOMIC DNA]</scope>
    <source>
        <strain evidence="3">IAEA</strain>
    </source>
</reference>
<proteinExistence type="predicted"/>
<accession>A0A1A9Z755</accession>
<reference evidence="2" key="2">
    <citation type="submission" date="2020-05" db="UniProtKB">
        <authorList>
            <consortium name="EnsemblMetazoa"/>
        </authorList>
    </citation>
    <scope>IDENTIFICATION</scope>
    <source>
        <strain evidence="2">IAEA</strain>
    </source>
</reference>
<dbReference type="VEuPathDB" id="VectorBase:GPAI005946"/>
<keyword evidence="3" id="KW-1185">Reference proteome</keyword>
<evidence type="ECO:0000313" key="2">
    <source>
        <dbReference type="EnsemblMetazoa" id="GPAI005946-PA"/>
    </source>
</evidence>
<protein>
    <submittedName>
        <fullName evidence="2">Uncharacterized protein</fullName>
    </submittedName>
</protein>
<feature type="chain" id="PRO_5008402617" evidence="1">
    <location>
        <begin position="23"/>
        <end position="202"/>
    </location>
</feature>
<evidence type="ECO:0000256" key="1">
    <source>
        <dbReference type="SAM" id="SignalP"/>
    </source>
</evidence>
<name>A0A1A9Z755_GLOPL</name>